<evidence type="ECO:0000313" key="2">
    <source>
        <dbReference type="Proteomes" id="UP000053593"/>
    </source>
</evidence>
<proteinExistence type="predicted"/>
<accession>A0A0D0BRF4</accession>
<organism evidence="1 2">
    <name type="scientific">Collybiopsis luxurians FD-317 M1</name>
    <dbReference type="NCBI Taxonomy" id="944289"/>
    <lineage>
        <taxon>Eukaryota</taxon>
        <taxon>Fungi</taxon>
        <taxon>Dikarya</taxon>
        <taxon>Basidiomycota</taxon>
        <taxon>Agaricomycotina</taxon>
        <taxon>Agaricomycetes</taxon>
        <taxon>Agaricomycetidae</taxon>
        <taxon>Agaricales</taxon>
        <taxon>Marasmiineae</taxon>
        <taxon>Omphalotaceae</taxon>
        <taxon>Collybiopsis</taxon>
        <taxon>Collybiopsis luxurians</taxon>
    </lineage>
</organism>
<evidence type="ECO:0008006" key="3">
    <source>
        <dbReference type="Google" id="ProtNLM"/>
    </source>
</evidence>
<dbReference type="HOGENOM" id="CLU_049916_0_0_1"/>
<dbReference type="EMBL" id="KN834789">
    <property type="protein sequence ID" value="KIK57791.1"/>
    <property type="molecule type" value="Genomic_DNA"/>
</dbReference>
<gene>
    <name evidence="1" type="ORF">GYMLUDRAFT_86670</name>
</gene>
<reference evidence="1 2" key="1">
    <citation type="submission" date="2014-04" db="EMBL/GenBank/DDBJ databases">
        <title>Evolutionary Origins and Diversification of the Mycorrhizal Mutualists.</title>
        <authorList>
            <consortium name="DOE Joint Genome Institute"/>
            <consortium name="Mycorrhizal Genomics Consortium"/>
            <person name="Kohler A."/>
            <person name="Kuo A."/>
            <person name="Nagy L.G."/>
            <person name="Floudas D."/>
            <person name="Copeland A."/>
            <person name="Barry K.W."/>
            <person name="Cichocki N."/>
            <person name="Veneault-Fourrey C."/>
            <person name="LaButti K."/>
            <person name="Lindquist E.A."/>
            <person name="Lipzen A."/>
            <person name="Lundell T."/>
            <person name="Morin E."/>
            <person name="Murat C."/>
            <person name="Riley R."/>
            <person name="Ohm R."/>
            <person name="Sun H."/>
            <person name="Tunlid A."/>
            <person name="Henrissat B."/>
            <person name="Grigoriev I.V."/>
            <person name="Hibbett D.S."/>
            <person name="Martin F."/>
        </authorList>
    </citation>
    <scope>NUCLEOTIDE SEQUENCE [LARGE SCALE GENOMIC DNA]</scope>
    <source>
        <strain evidence="1 2">FD-317 M1</strain>
    </source>
</reference>
<name>A0A0D0BRF4_9AGAR</name>
<dbReference type="AlphaFoldDB" id="A0A0D0BRF4"/>
<dbReference type="Proteomes" id="UP000053593">
    <property type="component" value="Unassembled WGS sequence"/>
</dbReference>
<sequence length="428" mass="47716">MAHLHQLPSYYPSCSPPSYSPHPLEGETFLDETRRAHSSSYLTGIFTKHVGNITISLLDQDQDVDVPSDGRHGLLTGIINFDPSLNIEDVVEVVLKVEGRIKLNISGSNAVSKAVEIVDDQYELWSTHVPGSSTSAECPRSISFSAILPNNFRDEGRELPLPPSYELRHIGITDLSVKCTYTLRAIVKTHGSLWNHRKIVSTPFIYRPRKRPPQPIISMPFLSTVKALPEEWFQATTVLKARPSVKLNSIDASIFVPAVRSFGVRDWFPYHIQLSGTIASLKEFYSHAQYKPEKKSTLSSSTIPFCGRLNNLMLNMSVSLRRQVWAELKGQSVWKSSLIGTGTLTALPPSITLDSDLSNRVQDSEMTLDWESEVQCREDVRVGHFDAGKISITDFLVFSIASKPNQGAFNALQIIVPISLVTDTWVEP</sequence>
<evidence type="ECO:0000313" key="1">
    <source>
        <dbReference type="EMBL" id="KIK57791.1"/>
    </source>
</evidence>
<protein>
    <recommendedName>
        <fullName evidence="3">Arrestin-like N-terminal domain-containing protein</fullName>
    </recommendedName>
</protein>
<keyword evidence="2" id="KW-1185">Reference proteome</keyword>
<dbReference type="OrthoDB" id="3252135at2759"/>